<name>A0A6N9YQF1_9ACTN</name>
<feature type="compositionally biased region" description="Low complexity" evidence="1">
    <location>
        <begin position="361"/>
        <end position="370"/>
    </location>
</feature>
<dbReference type="Proteomes" id="UP000469185">
    <property type="component" value="Unassembled WGS sequence"/>
</dbReference>
<dbReference type="RefSeq" id="WP_163819957.1">
    <property type="nucleotide sequence ID" value="NZ_JAAGOB010000010.1"/>
</dbReference>
<protein>
    <submittedName>
        <fullName evidence="2">Glycosyl transferase</fullName>
    </submittedName>
</protein>
<comment type="caution">
    <text evidence="2">The sequence shown here is derived from an EMBL/GenBank/DDBJ whole genome shotgun (WGS) entry which is preliminary data.</text>
</comment>
<organism evidence="2 3">
    <name type="scientific">Phytoactinopolyspora alkaliphila</name>
    <dbReference type="NCBI Taxonomy" id="1783498"/>
    <lineage>
        <taxon>Bacteria</taxon>
        <taxon>Bacillati</taxon>
        <taxon>Actinomycetota</taxon>
        <taxon>Actinomycetes</taxon>
        <taxon>Jiangellales</taxon>
        <taxon>Jiangellaceae</taxon>
        <taxon>Phytoactinopolyspora</taxon>
    </lineage>
</organism>
<accession>A0A6N9YQF1</accession>
<evidence type="ECO:0000313" key="3">
    <source>
        <dbReference type="Proteomes" id="UP000469185"/>
    </source>
</evidence>
<gene>
    <name evidence="2" type="ORF">G1H11_17820</name>
</gene>
<feature type="region of interest" description="Disordered" evidence="1">
    <location>
        <begin position="361"/>
        <end position="402"/>
    </location>
</feature>
<evidence type="ECO:0000313" key="2">
    <source>
        <dbReference type="EMBL" id="NED97160.1"/>
    </source>
</evidence>
<evidence type="ECO:0000256" key="1">
    <source>
        <dbReference type="SAM" id="MobiDB-lite"/>
    </source>
</evidence>
<dbReference type="AlphaFoldDB" id="A0A6N9YQF1"/>
<dbReference type="GO" id="GO:0016740">
    <property type="term" value="F:transferase activity"/>
    <property type="evidence" value="ECO:0007669"/>
    <property type="project" value="UniProtKB-KW"/>
</dbReference>
<dbReference type="Gene3D" id="3.40.50.2000">
    <property type="entry name" value="Glycogen Phosphorylase B"/>
    <property type="match status" value="2"/>
</dbReference>
<reference evidence="2 3" key="1">
    <citation type="submission" date="2020-02" db="EMBL/GenBank/DDBJ databases">
        <authorList>
            <person name="Li X.-J."/>
            <person name="Feng X.-M."/>
        </authorList>
    </citation>
    <scope>NUCLEOTIDE SEQUENCE [LARGE SCALE GENOMIC DNA]</scope>
    <source>
        <strain evidence="2 3">CGMCC 4.7225</strain>
    </source>
</reference>
<keyword evidence="3" id="KW-1185">Reference proteome</keyword>
<keyword evidence="2" id="KW-0808">Transferase</keyword>
<sequence length="759" mass="81454">MSSTDARTVDVLDVSDLRFAGGTSHSIAEEVKAQHAAGYSTGLVHVNGPLVAKVCPINPQITNEVELGHAELLVRRDPIRAGVVVIRHPAVLQDAARQLPEIEADHVVIVANAAPHDIDGHEHYQPELVSEVARRQFGPEPLWAPIGPQVRAAIGSRVPQGSLLDSDWVNVIDVDAWAVERDGWHDDRPVVGRHSRSSPQKWPSDAETLRAVYPVDGSWIVRILGGAEPAEALLGELPPTWEVHDFGAMSPHEFLSGLDFFVYYHDPKWVEAFGRTILEAVASGIPAVIPPHFESLFGPAAVYAEPRDVRRVVDDLFADRAAYDAHVAQAKQQVRSRFGYEAHITRLTQLIGAPAAGAEASPPAVEASSPYTGTPVTAVEASTGADTEGSGGQASSVFADVPGVPPDTAAPRALFISSNGSGMGHLTRLLSYASRADTELEPYFLSLSQAAAVVETFGYQYEYLPSMTATGLAPGRWHAYFAATVSQAIERIRPSVVVFDGTWPYEGIPAVRQAFPDVRWVWSRRGMWKAGQGADRLVKSEWFDLVMEPGDFAASEDRGATAKAEAARLGPVTLLDLDQLDDRATARAELGLDPDAPMALVSLGAGNINDTSGDVGASIAALWSLGVQVCVTRPEIAAGGGGHRDVHVVRRFPLSRHYRAFDLAISACGYNSFHELLRFRVPTLFVPNRATALDDQEARARFAAEQGLGHQLPAVTVDAAKPLLADLLSHGSDMLARLRELDPGNGAAEGAARVVRLAG</sequence>
<proteinExistence type="predicted"/>
<dbReference type="EMBL" id="JAAGOB010000010">
    <property type="protein sequence ID" value="NED97160.1"/>
    <property type="molecule type" value="Genomic_DNA"/>
</dbReference>
<dbReference type="SUPFAM" id="SSF53756">
    <property type="entry name" value="UDP-Glycosyltransferase/glycogen phosphorylase"/>
    <property type="match status" value="2"/>
</dbReference>